<reference evidence="4" key="1">
    <citation type="journal article" date="2019" name="Int. J. Syst. Evol. Microbiol.">
        <title>The Global Catalogue of Microorganisms (GCM) 10K type strain sequencing project: providing services to taxonomists for standard genome sequencing and annotation.</title>
        <authorList>
            <consortium name="The Broad Institute Genomics Platform"/>
            <consortium name="The Broad Institute Genome Sequencing Center for Infectious Disease"/>
            <person name="Wu L."/>
            <person name="Ma J."/>
        </authorList>
    </citation>
    <scope>NUCLEOTIDE SEQUENCE [LARGE SCALE GENOMIC DNA]</scope>
    <source>
        <strain evidence="4">KCTC 23707</strain>
    </source>
</reference>
<dbReference type="Proteomes" id="UP001597373">
    <property type="component" value="Unassembled WGS sequence"/>
</dbReference>
<evidence type="ECO:0000256" key="1">
    <source>
        <dbReference type="SAM" id="MobiDB-lite"/>
    </source>
</evidence>
<accession>A0ABW5DCW1</accession>
<feature type="region of interest" description="Disordered" evidence="1">
    <location>
        <begin position="32"/>
        <end position="115"/>
    </location>
</feature>
<name>A0ABW5DCW1_9HYPH</name>
<comment type="caution">
    <text evidence="3">The sequence shown here is derived from an EMBL/GenBank/DDBJ whole genome shotgun (WGS) entry which is preliminary data.</text>
</comment>
<dbReference type="EMBL" id="JBHUIR010000011">
    <property type="protein sequence ID" value="MFD2258732.1"/>
    <property type="molecule type" value="Genomic_DNA"/>
</dbReference>
<feature type="chain" id="PRO_5045812046" evidence="2">
    <location>
        <begin position="28"/>
        <end position="259"/>
    </location>
</feature>
<keyword evidence="2" id="KW-0732">Signal</keyword>
<dbReference type="RefSeq" id="WP_165278801.1">
    <property type="nucleotide sequence ID" value="NZ_BAABGS010000014.1"/>
</dbReference>
<feature type="signal peptide" evidence="2">
    <location>
        <begin position="1"/>
        <end position="27"/>
    </location>
</feature>
<sequence>MLIPSAITRLSAALLIVLAGTAAPALALKNDPAGEAEDKTSGEQIQRIPLDAMTPKPGKAGDMSPAATEPEGETNEPGEAEGDAEEQPGKAEEPGAPGVQEQDQPPAIITDPAKLPEPVRRMRRLIMDAARTGNVERLRPLLGSGDNGTQISLSEVPDDPIEFLRSLSGDPKGYEILAILLEVMEAPAVELAPGTDEAIYVWPYFVAVPLDKLTPPQMVELMTLVTAGDYEAMEEFGAYNFYRVGITPEGEWVFFVAGD</sequence>
<protein>
    <submittedName>
        <fullName evidence="3">Uncharacterized protein</fullName>
    </submittedName>
</protein>
<evidence type="ECO:0000256" key="2">
    <source>
        <dbReference type="SAM" id="SignalP"/>
    </source>
</evidence>
<evidence type="ECO:0000313" key="4">
    <source>
        <dbReference type="Proteomes" id="UP001597373"/>
    </source>
</evidence>
<keyword evidence="4" id="KW-1185">Reference proteome</keyword>
<evidence type="ECO:0000313" key="3">
    <source>
        <dbReference type="EMBL" id="MFD2258732.1"/>
    </source>
</evidence>
<organism evidence="3 4">
    <name type="scientific">Chelativorans composti</name>
    <dbReference type="NCBI Taxonomy" id="768533"/>
    <lineage>
        <taxon>Bacteria</taxon>
        <taxon>Pseudomonadati</taxon>
        <taxon>Pseudomonadota</taxon>
        <taxon>Alphaproteobacteria</taxon>
        <taxon>Hyphomicrobiales</taxon>
        <taxon>Phyllobacteriaceae</taxon>
        <taxon>Chelativorans</taxon>
    </lineage>
</organism>
<gene>
    <name evidence="3" type="ORF">ACFSMZ_02985</name>
</gene>
<proteinExistence type="predicted"/>
<feature type="compositionally biased region" description="Acidic residues" evidence="1">
    <location>
        <begin position="70"/>
        <end position="86"/>
    </location>
</feature>